<dbReference type="Pfam" id="PF13649">
    <property type="entry name" value="Methyltransf_25"/>
    <property type="match status" value="1"/>
</dbReference>
<dbReference type="Gene3D" id="3.40.50.300">
    <property type="entry name" value="P-loop containing nucleotide triphosphate hydrolases"/>
    <property type="match status" value="2"/>
</dbReference>
<sequence>MGVTKLFEIQSRAFDPILRGRSFVGRSKTGTGKTVAYLLPLLERMRHEKMTLPHSLVILVPTRELCKQVGAALLSLSVQVDVALVYGGETLHSQEQLVRLGAVAVVATPGRCARLIERGALQTENVRAMVIDEADAMFGPEFVGRVERVLTAVAKPGLQHVLFSASLPDDVSTLIRQHFPDHELVDLVDRRGPKGDAVVTAVDHRLCKVPDKRPTARARVLMHLLNEKMDMLGGRCIVFVDTASEASSLLAHPALERRARSLHGSSSAEERDSVLTAFANKEFDVLVATDVIARGVDFADVNLVMQLHPPKDAAQYVPRSGRTGRAGRGGTCITLYDSAERKYIQRVRQVTKHEFSMIAPPGPLDVHHAAVSRLLEQLFSIQPEEYDTLLKDAEALIEENGPAVLATAMAVLDSRHADLQQALRERPSIFSGRRGFVCLLANDPEHLVASTDGEVQRIVGSMLPKLAKVGRAARVEGGWAVDVEHRHASGLIEALRSGTIQAPFEVSVARRMPRVAWLQCVGTARPSRSAHQGSLGCAAALGDAEWSAKVMSEAMSIPCYSKQEYWEQRYQTEPGGGPEWYLGWPQLKRHLCDPEGILGHLALVPPARVLELGCGNFSLVPGLASSGFAAIGVDFSPTATADASRAASGCGGCANFVTLDVRALPLRSGSIEAVVDKGCFDALKAEDSRRMLEEACRVLRAGGRLLCVSNNEMFLRCHARKISGWKSASGSPFCIPDLDDELYLHCYVRDGQRMDGKDNKKSNFAGYHAILQQQVNDRNGPERLLTRTSEMLGVYRLVVVMPWALRALDIELQFAEDEEEQQIVVAPQGSWA</sequence>
<dbReference type="SMART" id="SM00487">
    <property type="entry name" value="DEXDc"/>
    <property type="match status" value="1"/>
</dbReference>
<feature type="domain" description="Helicase C-terminal" evidence="7">
    <location>
        <begin position="224"/>
        <end position="367"/>
    </location>
</feature>
<dbReference type="SMART" id="SM00490">
    <property type="entry name" value="HELICc"/>
    <property type="match status" value="1"/>
</dbReference>
<proteinExistence type="predicted"/>
<dbReference type="PROSITE" id="PS51193">
    <property type="entry name" value="HELICASE_ATP_BIND_2"/>
    <property type="match status" value="1"/>
</dbReference>
<dbReference type="EMBL" id="CAJNIZ010033891">
    <property type="protein sequence ID" value="CAE7548811.1"/>
    <property type="molecule type" value="Genomic_DNA"/>
</dbReference>
<dbReference type="GO" id="GO:0016787">
    <property type="term" value="F:hydrolase activity"/>
    <property type="evidence" value="ECO:0007669"/>
    <property type="project" value="UniProtKB-KW"/>
</dbReference>
<dbReference type="GO" id="GO:0003724">
    <property type="term" value="F:RNA helicase activity"/>
    <property type="evidence" value="ECO:0007669"/>
    <property type="project" value="TreeGrafter"/>
</dbReference>
<dbReference type="PANTHER" id="PTHR47959:SF1">
    <property type="entry name" value="ATP-DEPENDENT RNA HELICASE DBPA"/>
    <property type="match status" value="1"/>
</dbReference>
<dbReference type="InterPro" id="IPR044742">
    <property type="entry name" value="DEAD/DEAH_RhlB"/>
</dbReference>
<name>A0A812U1U2_SYMPI</name>
<dbReference type="GO" id="GO:0005524">
    <property type="term" value="F:ATP binding"/>
    <property type="evidence" value="ECO:0007669"/>
    <property type="project" value="UniProtKB-KW"/>
</dbReference>
<evidence type="ECO:0000259" key="7">
    <source>
        <dbReference type="PROSITE" id="PS51194"/>
    </source>
</evidence>
<dbReference type="AlphaFoldDB" id="A0A812U1U2"/>
<evidence type="ECO:0000313" key="9">
    <source>
        <dbReference type="Proteomes" id="UP000649617"/>
    </source>
</evidence>
<dbReference type="PROSITE" id="PS51192">
    <property type="entry name" value="HELICASE_ATP_BIND_1"/>
    <property type="match status" value="1"/>
</dbReference>
<dbReference type="CDD" id="cd02440">
    <property type="entry name" value="AdoMet_MTases"/>
    <property type="match status" value="1"/>
</dbReference>
<evidence type="ECO:0000256" key="2">
    <source>
        <dbReference type="ARBA" id="ARBA00022801"/>
    </source>
</evidence>
<reference evidence="8" key="1">
    <citation type="submission" date="2021-02" db="EMBL/GenBank/DDBJ databases">
        <authorList>
            <person name="Dougan E. K."/>
            <person name="Rhodes N."/>
            <person name="Thang M."/>
            <person name="Chan C."/>
        </authorList>
    </citation>
    <scope>NUCLEOTIDE SEQUENCE</scope>
</reference>
<keyword evidence="9" id="KW-1185">Reference proteome</keyword>
<dbReference type="SUPFAM" id="SSF53335">
    <property type="entry name" value="S-adenosyl-L-methionine-dependent methyltransferases"/>
    <property type="match status" value="1"/>
</dbReference>
<dbReference type="CDD" id="cd18787">
    <property type="entry name" value="SF2_C_DEAD"/>
    <property type="match status" value="1"/>
</dbReference>
<dbReference type="SUPFAM" id="SSF52540">
    <property type="entry name" value="P-loop containing nucleoside triphosphate hydrolases"/>
    <property type="match status" value="1"/>
</dbReference>
<dbReference type="Proteomes" id="UP000649617">
    <property type="component" value="Unassembled WGS sequence"/>
</dbReference>
<dbReference type="InterPro" id="IPR011545">
    <property type="entry name" value="DEAD/DEAH_box_helicase_dom"/>
</dbReference>
<dbReference type="CDD" id="cd00268">
    <property type="entry name" value="DEADc"/>
    <property type="match status" value="1"/>
</dbReference>
<evidence type="ECO:0000256" key="1">
    <source>
        <dbReference type="ARBA" id="ARBA00022741"/>
    </source>
</evidence>
<gene>
    <name evidence="8" type="primary">Ddx50</name>
    <name evidence="8" type="ORF">SPIL2461_LOCUS14571</name>
</gene>
<keyword evidence="1" id="KW-0547">Nucleotide-binding</keyword>
<dbReference type="Pfam" id="PF00271">
    <property type="entry name" value="Helicase_C"/>
    <property type="match status" value="1"/>
</dbReference>
<keyword evidence="2" id="KW-0378">Hydrolase</keyword>
<dbReference type="PROSITE" id="PS51194">
    <property type="entry name" value="HELICASE_CTER"/>
    <property type="match status" value="1"/>
</dbReference>
<evidence type="ECO:0000313" key="8">
    <source>
        <dbReference type="EMBL" id="CAE7548811.1"/>
    </source>
</evidence>
<accession>A0A812U1U2</accession>
<organism evidence="8 9">
    <name type="scientific">Symbiodinium pilosum</name>
    <name type="common">Dinoflagellate</name>
    <dbReference type="NCBI Taxonomy" id="2952"/>
    <lineage>
        <taxon>Eukaryota</taxon>
        <taxon>Sar</taxon>
        <taxon>Alveolata</taxon>
        <taxon>Dinophyceae</taxon>
        <taxon>Suessiales</taxon>
        <taxon>Symbiodiniaceae</taxon>
        <taxon>Symbiodinium</taxon>
    </lineage>
</organism>
<keyword evidence="4" id="KW-0067">ATP-binding</keyword>
<dbReference type="InterPro" id="IPR014001">
    <property type="entry name" value="Helicase_ATP-bd"/>
</dbReference>
<evidence type="ECO:0000256" key="3">
    <source>
        <dbReference type="ARBA" id="ARBA00022806"/>
    </source>
</evidence>
<feature type="domain" description="Helicase ATP-binding" evidence="5">
    <location>
        <begin position="14"/>
        <end position="185"/>
    </location>
</feature>
<evidence type="ECO:0000259" key="5">
    <source>
        <dbReference type="PROSITE" id="PS51192"/>
    </source>
</evidence>
<dbReference type="OrthoDB" id="10256233at2759"/>
<dbReference type="Pfam" id="PF00270">
    <property type="entry name" value="DEAD"/>
    <property type="match status" value="1"/>
</dbReference>
<dbReference type="InterPro" id="IPR027417">
    <property type="entry name" value="P-loop_NTPase"/>
</dbReference>
<dbReference type="GO" id="GO:0005829">
    <property type="term" value="C:cytosol"/>
    <property type="evidence" value="ECO:0007669"/>
    <property type="project" value="TreeGrafter"/>
</dbReference>
<dbReference type="InterPro" id="IPR001650">
    <property type="entry name" value="Helicase_C-like"/>
</dbReference>
<evidence type="ECO:0000259" key="6">
    <source>
        <dbReference type="PROSITE" id="PS51193"/>
    </source>
</evidence>
<dbReference type="InterPro" id="IPR041698">
    <property type="entry name" value="Methyltransf_25"/>
</dbReference>
<dbReference type="InterPro" id="IPR050079">
    <property type="entry name" value="DEAD_box_RNA_helicase"/>
</dbReference>
<dbReference type="PANTHER" id="PTHR47959">
    <property type="entry name" value="ATP-DEPENDENT RNA HELICASE RHLE-RELATED"/>
    <property type="match status" value="1"/>
</dbReference>
<dbReference type="GO" id="GO:0003676">
    <property type="term" value="F:nucleic acid binding"/>
    <property type="evidence" value="ECO:0007669"/>
    <property type="project" value="InterPro"/>
</dbReference>
<dbReference type="InterPro" id="IPR029063">
    <property type="entry name" value="SAM-dependent_MTases_sf"/>
</dbReference>
<feature type="domain" description="Helicase ATP-binding" evidence="6">
    <location>
        <begin position="1"/>
        <end position="298"/>
    </location>
</feature>
<keyword evidence="3" id="KW-0347">Helicase</keyword>
<dbReference type="Gene3D" id="3.40.50.150">
    <property type="entry name" value="Vaccinia Virus protein VP39"/>
    <property type="match status" value="1"/>
</dbReference>
<comment type="caution">
    <text evidence="8">The sequence shown here is derived from an EMBL/GenBank/DDBJ whole genome shotgun (WGS) entry which is preliminary data.</text>
</comment>
<protein>
    <submittedName>
        <fullName evidence="8">Ddx50 protein</fullName>
    </submittedName>
</protein>
<dbReference type="InterPro" id="IPR014013">
    <property type="entry name" value="Helic_SF1/SF2_ATP-bd_DinG/Rad3"/>
</dbReference>
<evidence type="ECO:0000256" key="4">
    <source>
        <dbReference type="ARBA" id="ARBA00022840"/>
    </source>
</evidence>